<feature type="compositionally biased region" description="Basic residues" evidence="1">
    <location>
        <begin position="27"/>
        <end position="41"/>
    </location>
</feature>
<dbReference type="Proteomes" id="UP001314169">
    <property type="component" value="Chromosome 2"/>
</dbReference>
<feature type="compositionally biased region" description="Low complexity" evidence="1">
    <location>
        <begin position="146"/>
        <end position="156"/>
    </location>
</feature>
<name>A0ABN9ZVL4_PIPNA</name>
<feature type="compositionally biased region" description="Gly residues" evidence="1">
    <location>
        <begin position="127"/>
        <end position="145"/>
    </location>
</feature>
<evidence type="ECO:0000256" key="1">
    <source>
        <dbReference type="SAM" id="MobiDB-lite"/>
    </source>
</evidence>
<feature type="compositionally biased region" description="Gly residues" evidence="1">
    <location>
        <begin position="248"/>
        <end position="262"/>
    </location>
</feature>
<proteinExistence type="predicted"/>
<protein>
    <submittedName>
        <fullName evidence="2">Uncharacterized protein</fullName>
    </submittedName>
</protein>
<feature type="compositionally biased region" description="Low complexity" evidence="1">
    <location>
        <begin position="231"/>
        <end position="240"/>
    </location>
</feature>
<reference evidence="2" key="1">
    <citation type="submission" date="2023-12" db="EMBL/GenBank/DDBJ databases">
        <authorList>
            <person name="Brown T."/>
        </authorList>
    </citation>
    <scope>NUCLEOTIDE SEQUENCE</scope>
</reference>
<organism evidence="2 3">
    <name type="scientific">Pipistrellus nathusii</name>
    <name type="common">Nathusius' pipistrelle</name>
    <dbReference type="NCBI Taxonomy" id="59473"/>
    <lineage>
        <taxon>Eukaryota</taxon>
        <taxon>Metazoa</taxon>
        <taxon>Chordata</taxon>
        <taxon>Craniata</taxon>
        <taxon>Vertebrata</taxon>
        <taxon>Euteleostomi</taxon>
        <taxon>Mammalia</taxon>
        <taxon>Eutheria</taxon>
        <taxon>Laurasiatheria</taxon>
        <taxon>Chiroptera</taxon>
        <taxon>Yangochiroptera</taxon>
        <taxon>Vespertilionidae</taxon>
        <taxon>Pipistrellus</taxon>
    </lineage>
</organism>
<evidence type="ECO:0000313" key="2">
    <source>
        <dbReference type="EMBL" id="CAK6441928.1"/>
    </source>
</evidence>
<dbReference type="EMBL" id="OY882859">
    <property type="protein sequence ID" value="CAK6441928.1"/>
    <property type="molecule type" value="Genomic_DNA"/>
</dbReference>
<keyword evidence="3" id="KW-1185">Reference proteome</keyword>
<feature type="compositionally biased region" description="Low complexity" evidence="1">
    <location>
        <begin position="42"/>
        <end position="51"/>
    </location>
</feature>
<sequence>MGRGGDRDTKAKRGRRGSGARSAPARRGARSHGRGRRRTLARRLALPLRGCRGPRGRPPHTSERGVPADRFPAPHFFGPTAPRRHSQSRPGRSPPPRGGSRCARLGGHPEGVRAPQKLPGSRRRPPGSGGLEGARGSPGCGGDGGPLSLDGAAEPWQPLPPPLPPPTQLTCHPQPRHRDSRRKSHSGSPLIGPVRAASPSLREGSAERDWTPALSVRPRAAPPLPSRHGAARAAGPPGARLRPRGVRGVRGGGGARGWMGGVRRGRVPA</sequence>
<accession>A0ABN9ZVL4</accession>
<gene>
    <name evidence="2" type="ORF">MPIPNATIZW_LOCUS10234</name>
</gene>
<feature type="compositionally biased region" description="Pro residues" evidence="1">
    <location>
        <begin position="157"/>
        <end position="167"/>
    </location>
</feature>
<evidence type="ECO:0000313" key="3">
    <source>
        <dbReference type="Proteomes" id="UP001314169"/>
    </source>
</evidence>
<feature type="compositionally biased region" description="Basic residues" evidence="1">
    <location>
        <begin position="174"/>
        <end position="185"/>
    </location>
</feature>
<feature type="compositionally biased region" description="Basic and acidic residues" evidence="1">
    <location>
        <begin position="1"/>
        <end position="11"/>
    </location>
</feature>
<feature type="region of interest" description="Disordered" evidence="1">
    <location>
        <begin position="1"/>
        <end position="269"/>
    </location>
</feature>